<accession>A0A015Z205</accession>
<protein>
    <submittedName>
        <fullName evidence="2">LicD family protein</fullName>
    </submittedName>
</protein>
<dbReference type="PANTHER" id="PTHR43404">
    <property type="entry name" value="LIPOPOLYSACCHARIDE CHOLINEPHOSPHOTRANSFERASE LICD"/>
    <property type="match status" value="1"/>
</dbReference>
<sequence>MEDLNRYNKEGSDLRKLQYRMLELLEVLDKICKKHNLPYWLEGGTLLGAVRHGGFIPWDDDLDVQMLRSDYKKLLKILPKELPGNIALQTFKTDKGYYRYVAKLRDLNSKLISTSVDYKDCKFQGVFIDIIPMEFIKSKFLNKVSIYIRWKIVALKVKIPNDKLGLKILLFNIIYFFENLMHFSFRLVDLFIRKNRELSYSYGIDFYEYSCPIEYIFPLSSITFENKVFWAPHDVDGMLRRNYGNNYMEIPPEDQREIQAHSLGVIFNEK</sequence>
<gene>
    <name evidence="2" type="ORF">M136_1880</name>
</gene>
<dbReference type="Proteomes" id="UP000022082">
    <property type="component" value="Unassembled WGS sequence"/>
</dbReference>
<dbReference type="EMBL" id="JGDJ01000181">
    <property type="protein sequence ID" value="EXZ28914.1"/>
    <property type="molecule type" value="Genomic_DNA"/>
</dbReference>
<dbReference type="AlphaFoldDB" id="A0A015Z205"/>
<evidence type="ECO:0000313" key="2">
    <source>
        <dbReference type="EMBL" id="EXZ28914.1"/>
    </source>
</evidence>
<dbReference type="Pfam" id="PF04991">
    <property type="entry name" value="LicD"/>
    <property type="match status" value="1"/>
</dbReference>
<dbReference type="RefSeq" id="WP_050427444.1">
    <property type="nucleotide sequence ID" value="NZ_JGDJ01000181.1"/>
</dbReference>
<evidence type="ECO:0000313" key="3">
    <source>
        <dbReference type="Proteomes" id="UP000022082"/>
    </source>
</evidence>
<evidence type="ECO:0000259" key="1">
    <source>
        <dbReference type="Pfam" id="PF04991"/>
    </source>
</evidence>
<organism evidence="2 3">
    <name type="scientific">Bacteroides fragilis str. S36L11</name>
    <dbReference type="NCBI Taxonomy" id="1339327"/>
    <lineage>
        <taxon>Bacteria</taxon>
        <taxon>Pseudomonadati</taxon>
        <taxon>Bacteroidota</taxon>
        <taxon>Bacteroidia</taxon>
        <taxon>Bacteroidales</taxon>
        <taxon>Bacteroidaceae</taxon>
        <taxon>Bacteroides</taxon>
    </lineage>
</organism>
<dbReference type="InterPro" id="IPR007074">
    <property type="entry name" value="LicD/FKTN/FKRP_NTP_transf"/>
</dbReference>
<dbReference type="PANTHER" id="PTHR43404:SF2">
    <property type="entry name" value="LIPOPOLYSACCHARIDE CHOLINEPHOSPHOTRANSFERASE LICD"/>
    <property type="match status" value="1"/>
</dbReference>
<dbReference type="InterPro" id="IPR052942">
    <property type="entry name" value="LPS_cholinephosphotransferase"/>
</dbReference>
<comment type="caution">
    <text evidence="2">The sequence shown here is derived from an EMBL/GenBank/DDBJ whole genome shotgun (WGS) entry which is preliminary data.</text>
</comment>
<dbReference type="PATRIC" id="fig|1339327.3.peg.2513"/>
<feature type="domain" description="LicD/FKTN/FKRP nucleotidyltransferase" evidence="1">
    <location>
        <begin position="32"/>
        <end position="244"/>
    </location>
</feature>
<dbReference type="GO" id="GO:0009100">
    <property type="term" value="P:glycoprotein metabolic process"/>
    <property type="evidence" value="ECO:0007669"/>
    <property type="project" value="UniProtKB-ARBA"/>
</dbReference>
<name>A0A015Z205_BACFG</name>
<reference evidence="2 3" key="1">
    <citation type="submission" date="2014-02" db="EMBL/GenBank/DDBJ databases">
        <authorList>
            <person name="Sears C."/>
            <person name="Carroll K."/>
            <person name="Sack B.R."/>
            <person name="Qadri F."/>
            <person name="Myers L.L."/>
            <person name="Chung G.-T."/>
            <person name="Escheverria P."/>
            <person name="Fraser C.M."/>
            <person name="Sadzewicz L."/>
            <person name="Shefchek K.A."/>
            <person name="Tallon L."/>
            <person name="Das S.P."/>
            <person name="Daugherty S."/>
            <person name="Mongodin E.F."/>
        </authorList>
    </citation>
    <scope>NUCLEOTIDE SEQUENCE [LARGE SCALE GENOMIC DNA]</scope>
    <source>
        <strain evidence="2 3">S36L11</strain>
    </source>
</reference>
<proteinExistence type="predicted"/>